<reference evidence="4" key="1">
    <citation type="submission" date="2021-01" db="EMBL/GenBank/DDBJ databases">
        <authorList>
            <person name="Li R."/>
            <person name="Bekaert M."/>
        </authorList>
    </citation>
    <scope>NUCLEOTIDE SEQUENCE</scope>
    <source>
        <strain evidence="4">Farmed</strain>
    </source>
</reference>
<evidence type="ECO:0000256" key="1">
    <source>
        <dbReference type="SAM" id="Coils"/>
    </source>
</evidence>
<dbReference type="AlphaFoldDB" id="A0A812CKB4"/>
<evidence type="ECO:0000313" key="5">
    <source>
        <dbReference type="Proteomes" id="UP000597762"/>
    </source>
</evidence>
<feature type="coiled-coil region" evidence="1">
    <location>
        <begin position="127"/>
        <end position="189"/>
    </location>
</feature>
<keyword evidence="1" id="KW-0175">Coiled coil</keyword>
<evidence type="ECO:0000313" key="4">
    <source>
        <dbReference type="EMBL" id="CAE1271360.1"/>
    </source>
</evidence>
<feature type="domain" description="BEN" evidence="3">
    <location>
        <begin position="253"/>
        <end position="349"/>
    </location>
</feature>
<feature type="compositionally biased region" description="Low complexity" evidence="2">
    <location>
        <begin position="190"/>
        <end position="206"/>
    </location>
</feature>
<dbReference type="InterPro" id="IPR018379">
    <property type="entry name" value="BEN_domain"/>
</dbReference>
<evidence type="ECO:0000259" key="3">
    <source>
        <dbReference type="PROSITE" id="PS51457"/>
    </source>
</evidence>
<dbReference type="GO" id="GO:0003677">
    <property type="term" value="F:DNA binding"/>
    <property type="evidence" value="ECO:0007669"/>
    <property type="project" value="InterPro"/>
</dbReference>
<protein>
    <recommendedName>
        <fullName evidence="3">BEN domain-containing protein</fullName>
    </recommendedName>
</protein>
<dbReference type="OrthoDB" id="10429864at2759"/>
<sequence length="352" mass="39790">MILTDGPCSFRTSTMTTDINTVRPVTKNAARMSGNNERRMRNPHYQMTRPPTTADYQLATSTTGTLGFSPLQRLPTNAEFQLSTKSTTNSFTNTSRVNPNSLQVTSPRRCHECDIWKKMITDTVSKLAAKEADCEVHVNRIQQLEQQLKESVNQVSTLNDALHSRSGDCQQYLQRIKQLEQQILQIMQQQIPQQQPPSQQQQLQRQTVADINTPQSSDPPRCGSPITYEFGRPRAGFGLSKTVVEKYKMIDIGQGLYVHPDDLAVVLSKADGQKMVRKLMNIVFKKEDLEQGATLSPTGKGKLLDQRTVDVMLAWVLMNQSTMWSRGSLRQAINRKLTSYRCRSLKKKLEAS</sequence>
<feature type="compositionally biased region" description="Polar residues" evidence="2">
    <location>
        <begin position="207"/>
        <end position="218"/>
    </location>
</feature>
<dbReference type="PROSITE" id="PS51457">
    <property type="entry name" value="BEN"/>
    <property type="match status" value="1"/>
</dbReference>
<feature type="region of interest" description="Disordered" evidence="2">
    <location>
        <begin position="190"/>
        <end position="222"/>
    </location>
</feature>
<proteinExistence type="predicted"/>
<dbReference type="Proteomes" id="UP000597762">
    <property type="component" value="Unassembled WGS sequence"/>
</dbReference>
<evidence type="ECO:0000256" key="2">
    <source>
        <dbReference type="SAM" id="MobiDB-lite"/>
    </source>
</evidence>
<name>A0A812CKB4_ACAPH</name>
<accession>A0A812CKB4</accession>
<organism evidence="4 5">
    <name type="scientific">Acanthosepion pharaonis</name>
    <name type="common">Pharaoh cuttlefish</name>
    <name type="synonym">Sepia pharaonis</name>
    <dbReference type="NCBI Taxonomy" id="158019"/>
    <lineage>
        <taxon>Eukaryota</taxon>
        <taxon>Metazoa</taxon>
        <taxon>Spiralia</taxon>
        <taxon>Lophotrochozoa</taxon>
        <taxon>Mollusca</taxon>
        <taxon>Cephalopoda</taxon>
        <taxon>Coleoidea</taxon>
        <taxon>Decapodiformes</taxon>
        <taxon>Sepiida</taxon>
        <taxon>Sepiina</taxon>
        <taxon>Sepiidae</taxon>
        <taxon>Acanthosepion</taxon>
    </lineage>
</organism>
<dbReference type="EMBL" id="CAHIKZ030001653">
    <property type="protein sequence ID" value="CAE1271360.1"/>
    <property type="molecule type" value="Genomic_DNA"/>
</dbReference>
<keyword evidence="5" id="KW-1185">Reference proteome</keyword>
<gene>
    <name evidence="4" type="ORF">SPHA_37197</name>
</gene>
<comment type="caution">
    <text evidence="4">The sequence shown here is derived from an EMBL/GenBank/DDBJ whole genome shotgun (WGS) entry which is preliminary data.</text>
</comment>